<dbReference type="EMBL" id="FOXU01000006">
    <property type="protein sequence ID" value="SFQ61044.1"/>
    <property type="molecule type" value="Genomic_DNA"/>
</dbReference>
<dbReference type="RefSeq" id="WP_093537641.1">
    <property type="nucleotide sequence ID" value="NZ_CP183885.1"/>
</dbReference>
<dbReference type="InterPro" id="IPR058600">
    <property type="entry name" value="YhjD-like"/>
</dbReference>
<protein>
    <recommendedName>
        <fullName evidence="3">YhjD</fullName>
    </recommendedName>
</protein>
<sequence length="121" mass="14576">MPLIPEEAIPYLENMIYLPMVLTILEKDRTIFENAPFKLKRPYIVLVEEAGKQVQKELKQTHMYMKRHSMKVLRGEGDDMFTEYVFFHGGYEEHRRYLNVRLRNRVEELLSIYLAVVEKLR</sequence>
<reference evidence="2" key="1">
    <citation type="submission" date="2016-10" db="EMBL/GenBank/DDBJ databases">
        <authorList>
            <person name="Varghese N."/>
            <person name="Submissions S."/>
        </authorList>
    </citation>
    <scope>NUCLEOTIDE SEQUENCE [LARGE SCALE GENOMIC DNA]</scope>
    <source>
        <strain evidence="2">DSM 11706</strain>
    </source>
</reference>
<dbReference type="Proteomes" id="UP000198734">
    <property type="component" value="Unassembled WGS sequence"/>
</dbReference>
<accession>A0A1I5ZX51</accession>
<dbReference type="OrthoDB" id="2988956at2"/>
<proteinExistence type="predicted"/>
<dbReference type="Pfam" id="PF26325">
    <property type="entry name" value="YhjD"/>
    <property type="match status" value="1"/>
</dbReference>
<evidence type="ECO:0000313" key="1">
    <source>
        <dbReference type="EMBL" id="SFQ61044.1"/>
    </source>
</evidence>
<keyword evidence="2" id="KW-1185">Reference proteome</keyword>
<evidence type="ECO:0000313" key="2">
    <source>
        <dbReference type="Proteomes" id="UP000198734"/>
    </source>
</evidence>
<organism evidence="1 2">
    <name type="scientific">Psychrobacillus psychrotolerans</name>
    <dbReference type="NCBI Taxonomy" id="126156"/>
    <lineage>
        <taxon>Bacteria</taxon>
        <taxon>Bacillati</taxon>
        <taxon>Bacillota</taxon>
        <taxon>Bacilli</taxon>
        <taxon>Bacillales</taxon>
        <taxon>Bacillaceae</taxon>
        <taxon>Psychrobacillus</taxon>
    </lineage>
</organism>
<dbReference type="AlphaFoldDB" id="A0A1I5ZX51"/>
<gene>
    <name evidence="1" type="ORF">SAMN05421670_2950</name>
</gene>
<name>A0A1I5ZX51_9BACI</name>
<dbReference type="STRING" id="126156.SAMN05421670_2950"/>
<evidence type="ECO:0008006" key="3">
    <source>
        <dbReference type="Google" id="ProtNLM"/>
    </source>
</evidence>